<dbReference type="EMBL" id="BAABIA010000005">
    <property type="protein sequence ID" value="GAA5142762.1"/>
    <property type="molecule type" value="Genomic_DNA"/>
</dbReference>
<proteinExistence type="predicted"/>
<dbReference type="PANTHER" id="PTHR35889:SF3">
    <property type="entry name" value="F-BOX DOMAIN-CONTAINING PROTEIN"/>
    <property type="match status" value="1"/>
</dbReference>
<reference evidence="5" key="1">
    <citation type="journal article" date="2019" name="Int. J. Syst. Evol. Microbiol.">
        <title>The Global Catalogue of Microorganisms (GCM) 10K type strain sequencing project: providing services to taxonomists for standard genome sequencing and annotation.</title>
        <authorList>
            <consortium name="The Broad Institute Genomics Platform"/>
            <consortium name="The Broad Institute Genome Sequencing Center for Infectious Disease"/>
            <person name="Wu L."/>
            <person name="Ma J."/>
        </authorList>
    </citation>
    <scope>NUCLEOTIDE SEQUENCE [LARGE SCALE GENOMIC DNA]</scope>
    <source>
        <strain evidence="5">JCM 18053</strain>
    </source>
</reference>
<dbReference type="PANTHER" id="PTHR35889">
    <property type="entry name" value="CYCLOINULO-OLIGOSACCHARIDE FRUCTANOTRANSFERASE-RELATED"/>
    <property type="match status" value="1"/>
</dbReference>
<dbReference type="Pfam" id="PF07583">
    <property type="entry name" value="PSCyt2"/>
    <property type="match status" value="1"/>
</dbReference>
<feature type="chain" id="PRO_5045320332" evidence="1">
    <location>
        <begin position="22"/>
        <end position="662"/>
    </location>
</feature>
<feature type="domain" description="DUF1549" evidence="2">
    <location>
        <begin position="53"/>
        <end position="263"/>
    </location>
</feature>
<evidence type="ECO:0000256" key="1">
    <source>
        <dbReference type="SAM" id="SignalP"/>
    </source>
</evidence>
<gene>
    <name evidence="4" type="ORF">GCM10023213_29290</name>
</gene>
<feature type="domain" description="DUF1553" evidence="3">
    <location>
        <begin position="380"/>
        <end position="632"/>
    </location>
</feature>
<dbReference type="InterPro" id="IPR022655">
    <property type="entry name" value="DUF1553"/>
</dbReference>
<evidence type="ECO:0000313" key="5">
    <source>
        <dbReference type="Proteomes" id="UP001499852"/>
    </source>
</evidence>
<comment type="caution">
    <text evidence="4">The sequence shown here is derived from an EMBL/GenBank/DDBJ whole genome shotgun (WGS) entry which is preliminary data.</text>
</comment>
<accession>A0ABP9PA28</accession>
<dbReference type="RefSeq" id="WP_345737114.1">
    <property type="nucleotide sequence ID" value="NZ_BAABIA010000005.1"/>
</dbReference>
<dbReference type="Proteomes" id="UP001499852">
    <property type="component" value="Unassembled WGS sequence"/>
</dbReference>
<keyword evidence="1" id="KW-0732">Signal</keyword>
<feature type="signal peptide" evidence="1">
    <location>
        <begin position="1"/>
        <end position="21"/>
    </location>
</feature>
<evidence type="ECO:0000313" key="4">
    <source>
        <dbReference type="EMBL" id="GAA5142762.1"/>
    </source>
</evidence>
<name>A0ABP9PA28_9BACT</name>
<evidence type="ECO:0000259" key="2">
    <source>
        <dbReference type="Pfam" id="PF07583"/>
    </source>
</evidence>
<sequence>MNAKAAWILPALMLAMAPIPAAEYENPVPWSYKPMQRPALPEVKNAAWSRDDLDRFILARLEKENLQPVGDASREVWIRRASFDLRGLPPSQDEVEAFVRDPSADDDAFAKVVDAFLQSERFGERWARHWLDVVHYADSIGRVWNAPFLYAFRYRDWVIDSFNTDKPYNRFIAEQIAGDLLPAKTVAQRREQITGTGMLALGSLSLQEGSYEQFILDQVDDQMDVTSRAFLGLTLSCARCHDHKTEPVSQKDYYALAGIFYSSRTLSGLANRHDMTRAGYVDPEMLVDLPTALNESVGPPQMLPAGVHSMDDIRALGNPKQLPRYDTDPHFCMGVVEGEARDCELAVGGDPYERLAAPGRGKITVPGLPALPPIAAAASGRLELAQWIASPTHPLTARVMVNRVWQHLFGEGIVRTVDDFGSTGADPTHPELLDHLAIRFVEGGWSVKGLIRNLMLSRTYRLACSTGDAADPNHPDAGNRLRWRMNARRLEIEPIRDTLLHLAGRLDLVRPEGTQVGGTGGKGRLGITQGFLNVEDPFRTIYLPVVRDGVPELFSTFDFPGPTQIKGLRDVTTTAPQSLFFMNSPFMEDVAGEIAGRILEEKKNPEESVNELYSYLLGRKPSAEEQAEALTLLEGTESGGDPARWTTLVQALLGTAEFRYVF</sequence>
<evidence type="ECO:0000259" key="3">
    <source>
        <dbReference type="Pfam" id="PF07587"/>
    </source>
</evidence>
<keyword evidence="5" id="KW-1185">Reference proteome</keyword>
<protein>
    <submittedName>
        <fullName evidence="4">PSD1 and planctomycete cytochrome C domain-containing protein</fullName>
    </submittedName>
</protein>
<organism evidence="4 5">
    <name type="scientific">Prosthecobacter algae</name>
    <dbReference type="NCBI Taxonomy" id="1144682"/>
    <lineage>
        <taxon>Bacteria</taxon>
        <taxon>Pseudomonadati</taxon>
        <taxon>Verrucomicrobiota</taxon>
        <taxon>Verrucomicrobiia</taxon>
        <taxon>Verrucomicrobiales</taxon>
        <taxon>Verrucomicrobiaceae</taxon>
        <taxon>Prosthecobacter</taxon>
    </lineage>
</organism>
<dbReference type="Pfam" id="PF07587">
    <property type="entry name" value="PSD1"/>
    <property type="match status" value="1"/>
</dbReference>
<dbReference type="InterPro" id="IPR011444">
    <property type="entry name" value="DUF1549"/>
</dbReference>